<evidence type="ECO:0000259" key="2">
    <source>
        <dbReference type="SMART" id="SM00822"/>
    </source>
</evidence>
<dbReference type="PRINTS" id="PR00081">
    <property type="entry name" value="GDHRDH"/>
</dbReference>
<dbReference type="InterPro" id="IPR036291">
    <property type="entry name" value="NAD(P)-bd_dom_sf"/>
</dbReference>
<dbReference type="NCBIfam" id="NF006110">
    <property type="entry name" value="PRK08261.1"/>
    <property type="match status" value="1"/>
</dbReference>
<dbReference type="Gene3D" id="3.40.50.720">
    <property type="entry name" value="NAD(P)-binding Rossmann-like Domain"/>
    <property type="match status" value="2"/>
</dbReference>
<feature type="domain" description="Ketoreductase" evidence="2">
    <location>
        <begin position="215"/>
        <end position="391"/>
    </location>
</feature>
<dbReference type="PRINTS" id="PR00080">
    <property type="entry name" value="SDRFAMILY"/>
</dbReference>
<sequence length="454" mass="47866">MSDYLVKASSNATLRSVLKSVGVPTPVTLERAQGAYQERFLEGQKVLVGATAGTTASAQIDVALESTGANVERADTPQPADDEKFDALVFDATGMQGVADLKSLYAFFHPVARKLTTNARIVVLASLPQAMESVSASAAARAVEGFVRSLAKEIGQLGSTANMLYVEPDAEDRIAGPLRFFLSDYSTFVDGQPLSVTRAGIMPETVVSTQPLKDKVALVTGGARGIGAATAQRLAREGATVVCLDIPQDQDTLEETVAEFGGTALALDITDDNAPREIADFFKDKFGGVDIVIHNAGVTRDKTLANMPEHYWDMVQAINLQAIIDVDAVLSDEQIINEHGRVICLCSIGGIAGNRGQTNYGATKAGLIGFVERRGATDRERGVTVNAVAPGFIETRMTAEMPFGMREAGRRLSSLSQGGEPRDVAEAITFLTTPGAGGVSGNVLRVCGQSLIGA</sequence>
<comment type="caution">
    <text evidence="3">The sequence shown here is derived from an EMBL/GenBank/DDBJ whole genome shotgun (WGS) entry which is preliminary data.</text>
</comment>
<dbReference type="Pfam" id="PF13561">
    <property type="entry name" value="adh_short_C2"/>
    <property type="match status" value="1"/>
</dbReference>
<gene>
    <name evidence="3" type="ORF">ACFOSU_10185</name>
</gene>
<evidence type="ECO:0000256" key="1">
    <source>
        <dbReference type="ARBA" id="ARBA00006484"/>
    </source>
</evidence>
<dbReference type="RefSeq" id="WP_380689075.1">
    <property type="nucleotide sequence ID" value="NZ_JBHRSS010000003.1"/>
</dbReference>
<dbReference type="InterPro" id="IPR002347">
    <property type="entry name" value="SDR_fam"/>
</dbReference>
<name>A0ABV7EQP7_9GAMM</name>
<protein>
    <submittedName>
        <fullName evidence="3">3-oxoacyl-ACP reductase</fullName>
        <ecNumber evidence="3">1.1.1.100</ecNumber>
    </submittedName>
</protein>
<dbReference type="InterPro" id="IPR057326">
    <property type="entry name" value="KR_dom"/>
</dbReference>
<dbReference type="GO" id="GO:0004316">
    <property type="term" value="F:3-oxoacyl-[acyl-carrier-protein] reductase (NADPH) activity"/>
    <property type="evidence" value="ECO:0007669"/>
    <property type="project" value="UniProtKB-EC"/>
</dbReference>
<evidence type="ECO:0000313" key="3">
    <source>
        <dbReference type="EMBL" id="MFC3104264.1"/>
    </source>
</evidence>
<dbReference type="SUPFAM" id="SSF51735">
    <property type="entry name" value="NAD(P)-binding Rossmann-fold domains"/>
    <property type="match status" value="2"/>
</dbReference>
<accession>A0ABV7EQP7</accession>
<dbReference type="PANTHER" id="PTHR42760:SF78">
    <property type="entry name" value="3-OXOACYL-[ACYL-CARRIER-PROTEIN] REDUCTASE [NADH]"/>
    <property type="match status" value="1"/>
</dbReference>
<dbReference type="SMART" id="SM00822">
    <property type="entry name" value="PKS_KR"/>
    <property type="match status" value="1"/>
</dbReference>
<keyword evidence="4" id="KW-1185">Reference proteome</keyword>
<comment type="similarity">
    <text evidence="1">Belongs to the short-chain dehydrogenases/reductases (SDR) family.</text>
</comment>
<dbReference type="EC" id="1.1.1.100" evidence="3"/>
<proteinExistence type="inferred from homology"/>
<keyword evidence="3" id="KW-0560">Oxidoreductase</keyword>
<reference evidence="4" key="1">
    <citation type="journal article" date="2019" name="Int. J. Syst. Evol. Microbiol.">
        <title>The Global Catalogue of Microorganisms (GCM) 10K type strain sequencing project: providing services to taxonomists for standard genome sequencing and annotation.</title>
        <authorList>
            <consortium name="The Broad Institute Genomics Platform"/>
            <consortium name="The Broad Institute Genome Sequencing Center for Infectious Disease"/>
            <person name="Wu L."/>
            <person name="Ma J."/>
        </authorList>
    </citation>
    <scope>NUCLEOTIDE SEQUENCE [LARGE SCALE GENOMIC DNA]</scope>
    <source>
        <strain evidence="4">KCTC 52640</strain>
    </source>
</reference>
<evidence type="ECO:0000313" key="4">
    <source>
        <dbReference type="Proteomes" id="UP001595462"/>
    </source>
</evidence>
<dbReference type="PANTHER" id="PTHR42760">
    <property type="entry name" value="SHORT-CHAIN DEHYDROGENASES/REDUCTASES FAMILY MEMBER"/>
    <property type="match status" value="1"/>
</dbReference>
<organism evidence="3 4">
    <name type="scientific">Salinisphaera aquimarina</name>
    <dbReference type="NCBI Taxonomy" id="2094031"/>
    <lineage>
        <taxon>Bacteria</taxon>
        <taxon>Pseudomonadati</taxon>
        <taxon>Pseudomonadota</taxon>
        <taxon>Gammaproteobacteria</taxon>
        <taxon>Salinisphaerales</taxon>
        <taxon>Salinisphaeraceae</taxon>
        <taxon>Salinisphaera</taxon>
    </lineage>
</organism>
<dbReference type="Proteomes" id="UP001595462">
    <property type="component" value="Unassembled WGS sequence"/>
</dbReference>
<dbReference type="EMBL" id="JBHRSS010000003">
    <property type="protein sequence ID" value="MFC3104264.1"/>
    <property type="molecule type" value="Genomic_DNA"/>
</dbReference>